<dbReference type="GO" id="GO:0031110">
    <property type="term" value="P:regulation of microtubule polymerization or depolymerization"/>
    <property type="evidence" value="ECO:0007669"/>
    <property type="project" value="TreeGrafter"/>
</dbReference>
<dbReference type="OrthoDB" id="5962at2759"/>
<dbReference type="PANTHER" id="PTHR28573">
    <property type="entry name" value="SPINDLE AND KINETOCHORE-ASSOCIATED PROTEIN 1"/>
    <property type="match status" value="1"/>
</dbReference>
<dbReference type="GO" id="GO:0000940">
    <property type="term" value="C:outer kinetochore"/>
    <property type="evidence" value="ECO:0007669"/>
    <property type="project" value="TreeGrafter"/>
</dbReference>
<dbReference type="Gene3D" id="6.10.250.1370">
    <property type="match status" value="1"/>
</dbReference>
<organism evidence="5 6">
    <name type="scientific">Hyalella azteca</name>
    <name type="common">Amphipod</name>
    <dbReference type="NCBI Taxonomy" id="294128"/>
    <lineage>
        <taxon>Eukaryota</taxon>
        <taxon>Metazoa</taxon>
        <taxon>Ecdysozoa</taxon>
        <taxon>Arthropoda</taxon>
        <taxon>Crustacea</taxon>
        <taxon>Multicrustacea</taxon>
        <taxon>Malacostraca</taxon>
        <taxon>Eumalacostraca</taxon>
        <taxon>Peracarida</taxon>
        <taxon>Amphipoda</taxon>
        <taxon>Senticaudata</taxon>
        <taxon>Talitrida</taxon>
        <taxon>Talitroidea</taxon>
        <taxon>Hyalellidae</taxon>
        <taxon>Hyalella</taxon>
    </lineage>
</organism>
<dbReference type="KEGG" id="hazt:108678544"/>
<evidence type="ECO:0000313" key="5">
    <source>
        <dbReference type="Proteomes" id="UP000694843"/>
    </source>
</evidence>
<keyword evidence="5" id="KW-1185">Reference proteome</keyword>
<dbReference type="AlphaFoldDB" id="A0A8B7PBA3"/>
<evidence type="ECO:0000256" key="3">
    <source>
        <dbReference type="ARBA" id="ARBA00047182"/>
    </source>
</evidence>
<dbReference type="GO" id="GO:0007059">
    <property type="term" value="P:chromosome segregation"/>
    <property type="evidence" value="ECO:0007669"/>
    <property type="project" value="InterPro"/>
</dbReference>
<dbReference type="GO" id="GO:0051301">
    <property type="term" value="P:cell division"/>
    <property type="evidence" value="ECO:0007669"/>
    <property type="project" value="InterPro"/>
</dbReference>
<keyword evidence="2" id="KW-0175">Coiled coil</keyword>
<comment type="similarity">
    <text evidence="1">Belongs to the SKA1 family.</text>
</comment>
<dbReference type="InterPro" id="IPR009829">
    <property type="entry name" value="SKA1"/>
</dbReference>
<dbReference type="Pfam" id="PF07160">
    <property type="entry name" value="SKA1"/>
    <property type="match status" value="1"/>
</dbReference>
<reference evidence="6" key="1">
    <citation type="submission" date="2025-08" db="UniProtKB">
        <authorList>
            <consortium name="RefSeq"/>
        </authorList>
    </citation>
    <scope>IDENTIFICATION</scope>
    <source>
        <tissue evidence="6">Whole organism</tissue>
    </source>
</reference>
<dbReference type="OMA" id="VEEDMHE"/>
<dbReference type="GO" id="GO:0005876">
    <property type="term" value="C:spindle microtubule"/>
    <property type="evidence" value="ECO:0007669"/>
    <property type="project" value="TreeGrafter"/>
</dbReference>
<evidence type="ECO:0000313" key="6">
    <source>
        <dbReference type="RefSeq" id="XP_018022486.1"/>
    </source>
</evidence>
<evidence type="ECO:0000256" key="1">
    <source>
        <dbReference type="ARBA" id="ARBA00006836"/>
    </source>
</evidence>
<dbReference type="GO" id="GO:0000278">
    <property type="term" value="P:mitotic cell cycle"/>
    <property type="evidence" value="ECO:0007669"/>
    <property type="project" value="TreeGrafter"/>
</dbReference>
<dbReference type="FunFam" id="1.10.10.1890:FF:000002">
    <property type="entry name" value="Spindle and kinetochore-associated protein 1"/>
    <property type="match status" value="1"/>
</dbReference>
<dbReference type="GO" id="GO:0008017">
    <property type="term" value="F:microtubule binding"/>
    <property type="evidence" value="ECO:0007669"/>
    <property type="project" value="InterPro"/>
</dbReference>
<dbReference type="GeneID" id="108678544"/>
<dbReference type="Gene3D" id="1.10.10.1890">
    <property type="entry name" value="Ska1 microtubule binding domain-like"/>
    <property type="match status" value="1"/>
</dbReference>
<gene>
    <name evidence="6" type="primary">LOC108678544</name>
</gene>
<proteinExistence type="inferred from homology"/>
<sequence length="272" mass="30302">MMSTSIVGSATSVIELQEGFKNKISTINVCVGLLSADDDEHQRLLRSVKQELYSITQNISALRSSVAEGRENLQRMKQLLVVVRSYNAQLNHMRQHLPAHLPPAAGQQERPKPSLPSVTNAAASNEIIQSALVISAKDGESVSSCPAQFAYITVEEFDEVPKYIKGRLQYGQINQMVDQMNKALAAKYALLRRPRSKLSVSEMKLVSALRSQSNEQTKGRVFVCCDDLKRWSDVKMDSTHRSMLTVLRTARKCQEIRGPASLIRYAVPVDTI</sequence>
<dbReference type="RefSeq" id="XP_018022486.1">
    <property type="nucleotide sequence ID" value="XM_018166997.2"/>
</dbReference>
<dbReference type="GO" id="GO:0072686">
    <property type="term" value="C:mitotic spindle"/>
    <property type="evidence" value="ECO:0007669"/>
    <property type="project" value="TreeGrafter"/>
</dbReference>
<dbReference type="InterPro" id="IPR042031">
    <property type="entry name" value="SKA1_MBD_sf"/>
</dbReference>
<protein>
    <recommendedName>
        <fullName evidence="3">SKA complex subunit 1</fullName>
    </recommendedName>
    <alternativeName>
        <fullName evidence="4">Spindle and kinetochore-associated protein 1</fullName>
    </alternativeName>
</protein>
<dbReference type="PANTHER" id="PTHR28573:SF1">
    <property type="entry name" value="SPINDLE AND KINETOCHORE-ASSOCIATED PROTEIN 1"/>
    <property type="match status" value="1"/>
</dbReference>
<evidence type="ECO:0000256" key="4">
    <source>
        <dbReference type="ARBA" id="ARBA00047202"/>
    </source>
</evidence>
<name>A0A8B7PBA3_HYAAZ</name>
<evidence type="ECO:0000256" key="2">
    <source>
        <dbReference type="ARBA" id="ARBA00023054"/>
    </source>
</evidence>
<dbReference type="Proteomes" id="UP000694843">
    <property type="component" value="Unplaced"/>
</dbReference>
<accession>A0A8B7PBA3</accession>